<dbReference type="Proteomes" id="UP001178354">
    <property type="component" value="Unassembled WGS sequence"/>
</dbReference>
<dbReference type="InterPro" id="IPR042088">
    <property type="entry name" value="OligoPept_F_C"/>
</dbReference>
<evidence type="ECO:0000256" key="5">
    <source>
        <dbReference type="ARBA" id="ARBA00023049"/>
    </source>
</evidence>
<dbReference type="Pfam" id="PF08439">
    <property type="entry name" value="Peptidase_M3_N"/>
    <property type="match status" value="1"/>
</dbReference>
<evidence type="ECO:0000313" key="10">
    <source>
        <dbReference type="EMBL" id="MDP1519365.1"/>
    </source>
</evidence>
<keyword evidence="4 6" id="KW-0862">Zinc</keyword>
<dbReference type="PANTHER" id="PTHR11804:SF84">
    <property type="entry name" value="SACCHAROLYSIN"/>
    <property type="match status" value="1"/>
</dbReference>
<dbReference type="PANTHER" id="PTHR11804">
    <property type="entry name" value="PROTEASE M3 THIMET OLIGOPEPTIDASE-RELATED"/>
    <property type="match status" value="1"/>
</dbReference>
<keyword evidence="11" id="KW-1185">Reference proteome</keyword>
<feature type="domain" description="Oligopeptidase F N-terminal" evidence="9">
    <location>
        <begin position="146"/>
        <end position="213"/>
    </location>
</feature>
<reference evidence="10" key="1">
    <citation type="journal article" date="2010" name="Int. J. Syst. Evol. Microbiol.">
        <title>Porticoccus litoralis gen. nov., sp. nov., a gammaproteobacterium isolated from the Yellow Sea.</title>
        <authorList>
            <person name="Oh H.M."/>
            <person name="Kim H."/>
            <person name="Kim K.M."/>
            <person name="Min G.S."/>
            <person name="Cho J.C."/>
        </authorList>
    </citation>
    <scope>NUCLEOTIDE SEQUENCE</scope>
    <source>
        <strain evidence="10">DSM 25064</strain>
    </source>
</reference>
<evidence type="ECO:0000256" key="4">
    <source>
        <dbReference type="ARBA" id="ARBA00022833"/>
    </source>
</evidence>
<name>A0AAW8B159_9GAMM</name>
<dbReference type="CDD" id="cd09608">
    <property type="entry name" value="M3B_PepF"/>
    <property type="match status" value="1"/>
</dbReference>
<keyword evidence="7" id="KW-0732">Signal</keyword>
<keyword evidence="1 6" id="KW-0645">Protease</keyword>
<dbReference type="NCBIfam" id="TIGR00181">
    <property type="entry name" value="pepF"/>
    <property type="match status" value="1"/>
</dbReference>
<protein>
    <recommendedName>
        <fullName evidence="6">Oligopeptidase F</fullName>
        <ecNumber evidence="6">3.4.24.-</ecNumber>
    </recommendedName>
</protein>
<dbReference type="GO" id="GO:0004222">
    <property type="term" value="F:metalloendopeptidase activity"/>
    <property type="evidence" value="ECO:0007669"/>
    <property type="project" value="UniProtKB-UniRule"/>
</dbReference>
<evidence type="ECO:0000256" key="7">
    <source>
        <dbReference type="SAM" id="SignalP"/>
    </source>
</evidence>
<evidence type="ECO:0000313" key="11">
    <source>
        <dbReference type="Proteomes" id="UP001178354"/>
    </source>
</evidence>
<accession>A0AAW8B159</accession>
<gene>
    <name evidence="10" type="primary">pepF</name>
    <name evidence="10" type="ORF">Q8A57_00095</name>
</gene>
<dbReference type="Gene3D" id="1.10.287.830">
    <property type="entry name" value="putative peptidase helix hairpin domain like"/>
    <property type="match status" value="1"/>
</dbReference>
<dbReference type="InterPro" id="IPR045090">
    <property type="entry name" value="Pept_M3A_M3B"/>
</dbReference>
<dbReference type="SUPFAM" id="SSF55486">
    <property type="entry name" value="Metalloproteases ('zincins'), catalytic domain"/>
    <property type="match status" value="1"/>
</dbReference>
<proteinExistence type="inferred from homology"/>
<keyword evidence="3 6" id="KW-0378">Hydrolase</keyword>
<dbReference type="EMBL" id="JAUUUU010000001">
    <property type="protein sequence ID" value="MDP1519365.1"/>
    <property type="molecule type" value="Genomic_DNA"/>
</dbReference>
<evidence type="ECO:0000259" key="9">
    <source>
        <dbReference type="Pfam" id="PF08439"/>
    </source>
</evidence>
<feature type="domain" description="Peptidase M3A/M3B catalytic" evidence="8">
    <location>
        <begin position="239"/>
        <end position="616"/>
    </location>
</feature>
<organism evidence="10 11">
    <name type="scientific">Porticoccus litoralis</name>
    <dbReference type="NCBI Taxonomy" id="434086"/>
    <lineage>
        <taxon>Bacteria</taxon>
        <taxon>Pseudomonadati</taxon>
        <taxon>Pseudomonadota</taxon>
        <taxon>Gammaproteobacteria</taxon>
        <taxon>Cellvibrionales</taxon>
        <taxon>Porticoccaceae</taxon>
        <taxon>Porticoccus</taxon>
    </lineage>
</organism>
<dbReference type="Gene3D" id="1.20.140.70">
    <property type="entry name" value="Oligopeptidase f, N-terminal domain"/>
    <property type="match status" value="1"/>
</dbReference>
<dbReference type="InterPro" id="IPR001567">
    <property type="entry name" value="Pept_M3A_M3B_dom"/>
</dbReference>
<dbReference type="InterPro" id="IPR004438">
    <property type="entry name" value="Peptidase_M3B"/>
</dbReference>
<reference evidence="10" key="2">
    <citation type="submission" date="2023-08" db="EMBL/GenBank/DDBJ databases">
        <authorList>
            <person name="Luo J."/>
        </authorList>
    </citation>
    <scope>NUCLEOTIDE SEQUENCE</scope>
    <source>
        <strain evidence="10">DSM 25064</strain>
    </source>
</reference>
<sequence>MHCQKNYSTNALTSFLSLFIVLFFCASSQAADVNDKGSSDPLATDTVWDLGDLYPDIASWDKDRENIAARIETLTECKGKLGDSADKLASCLNDISETYKDLLHLYVYSFLARDTDFSNAQYLERASVAQMLVTQMIEATSFVSPELIAIGEEKLSRFQKQTDKLADHDFFIRKTLHMAPYTLSDAEEKILAATFDTMQTPSSVYDVLTNAEMPMPTVTLSDGNEVVLTPAGYSQYRAVDNRDDRKLVFDQFWETYQKYRQTLGLTLEGQVKNDVLMARLRGFDSALQRAQAEDNIPQTVYHALVDTVNEHLDSLHRLVKLRQRVLGLKESHYYDIYPAVVPLDRTYSLEETKALTIAALQPLGEDYIKTFTDAVNQNWMHVYPSPGKRSGAYVMGAAYDAHPYMLLNFDDTIESVSTFAHEWGHAMHSLLANRNQPFTKADYATFTAEIASTANEVLLFEYLRNNAKTDQERLHYLFKELNQLRGTFFRQTQFAEFELAIHEHVENGGALSGDKLNTMYGDLLKRYFGHDKGVMIIDDAYTAEWAYIPHFYRNFYVYQYATSISAAYYLMDRVLNDGEEAQQQYLDILRAGGSDYPYEILLAAGVDMASKDVYLAVIERMNRLMDEAERILDK</sequence>
<feature type="signal peptide" evidence="7">
    <location>
        <begin position="1"/>
        <end position="30"/>
    </location>
</feature>
<keyword evidence="2 6" id="KW-0479">Metal-binding</keyword>
<dbReference type="GO" id="GO:0046872">
    <property type="term" value="F:metal ion binding"/>
    <property type="evidence" value="ECO:0007669"/>
    <property type="project" value="UniProtKB-UniRule"/>
</dbReference>
<comment type="cofactor">
    <cofactor evidence="6">
        <name>Zn(2+)</name>
        <dbReference type="ChEBI" id="CHEBI:29105"/>
    </cofactor>
    <text evidence="6">Binds 1 zinc ion.</text>
</comment>
<dbReference type="GO" id="GO:0006508">
    <property type="term" value="P:proteolysis"/>
    <property type="evidence" value="ECO:0007669"/>
    <property type="project" value="UniProtKB-KW"/>
</dbReference>
<evidence type="ECO:0000256" key="2">
    <source>
        <dbReference type="ARBA" id="ARBA00022723"/>
    </source>
</evidence>
<dbReference type="Pfam" id="PF01432">
    <property type="entry name" value="Peptidase_M3"/>
    <property type="match status" value="1"/>
</dbReference>
<dbReference type="EC" id="3.4.24.-" evidence="6"/>
<evidence type="ECO:0000256" key="1">
    <source>
        <dbReference type="ARBA" id="ARBA00022670"/>
    </source>
</evidence>
<evidence type="ECO:0000259" key="8">
    <source>
        <dbReference type="Pfam" id="PF01432"/>
    </source>
</evidence>
<dbReference type="AlphaFoldDB" id="A0AAW8B159"/>
<comment type="caution">
    <text evidence="10">The sequence shown here is derived from an EMBL/GenBank/DDBJ whole genome shotgun (WGS) entry which is preliminary data.</text>
</comment>
<dbReference type="InterPro" id="IPR013647">
    <property type="entry name" value="OligopepF_N_dom"/>
</dbReference>
<dbReference type="RefSeq" id="WP_305168884.1">
    <property type="nucleotide sequence ID" value="NZ_JAUUUU010000001.1"/>
</dbReference>
<comment type="function">
    <text evidence="6">Has oligopeptidase activity and degrades a variety of small bioactive peptides.</text>
</comment>
<dbReference type="Gene3D" id="1.10.1370.20">
    <property type="entry name" value="Oligoendopeptidase f, C-terminal domain"/>
    <property type="match status" value="1"/>
</dbReference>
<evidence type="ECO:0000256" key="3">
    <source>
        <dbReference type="ARBA" id="ARBA00022801"/>
    </source>
</evidence>
<dbReference type="GO" id="GO:0006518">
    <property type="term" value="P:peptide metabolic process"/>
    <property type="evidence" value="ECO:0007669"/>
    <property type="project" value="TreeGrafter"/>
</dbReference>
<feature type="chain" id="PRO_5043970136" description="Oligopeptidase F" evidence="7">
    <location>
        <begin position="31"/>
        <end position="634"/>
    </location>
</feature>
<keyword evidence="5 6" id="KW-0482">Metalloprotease</keyword>
<comment type="similarity">
    <text evidence="6">Belongs to the peptidase M3B family.</text>
</comment>
<evidence type="ECO:0000256" key="6">
    <source>
        <dbReference type="RuleBase" id="RU368091"/>
    </source>
</evidence>